<proteinExistence type="predicted"/>
<dbReference type="Proteomes" id="UP000887013">
    <property type="component" value="Unassembled WGS sequence"/>
</dbReference>
<reference evidence="1" key="1">
    <citation type="submission" date="2020-08" db="EMBL/GenBank/DDBJ databases">
        <title>Multicomponent nature underlies the extraordinary mechanical properties of spider dragline silk.</title>
        <authorList>
            <person name="Kono N."/>
            <person name="Nakamura H."/>
            <person name="Mori M."/>
            <person name="Yoshida Y."/>
            <person name="Ohtoshi R."/>
            <person name="Malay A.D."/>
            <person name="Moran D.A.P."/>
            <person name="Tomita M."/>
            <person name="Numata K."/>
            <person name="Arakawa K."/>
        </authorList>
    </citation>
    <scope>NUCLEOTIDE SEQUENCE</scope>
</reference>
<accession>A0A8X6UVG6</accession>
<dbReference type="GO" id="GO:0003676">
    <property type="term" value="F:nucleic acid binding"/>
    <property type="evidence" value="ECO:0007669"/>
    <property type="project" value="InterPro"/>
</dbReference>
<dbReference type="InterPro" id="IPR036875">
    <property type="entry name" value="Znf_CCHC_sf"/>
</dbReference>
<evidence type="ECO:0000313" key="1">
    <source>
        <dbReference type="EMBL" id="GFU57901.1"/>
    </source>
</evidence>
<dbReference type="EMBL" id="BMAW01039976">
    <property type="protein sequence ID" value="GFU57901.1"/>
    <property type="molecule type" value="Genomic_DNA"/>
</dbReference>
<comment type="caution">
    <text evidence="1">The sequence shown here is derived from an EMBL/GenBank/DDBJ whole genome shotgun (WGS) entry which is preliminary data.</text>
</comment>
<sequence length="127" mass="15055">MLYGYKHILVFKEKLKIYGKLFNASKHSNRKFDDHSRDTRFEHKQVTQPTCYTYGLMGHNSTFCKNKDRENKRYSCKNFSHVHANCPRNLSNSATTPNQNLQTLLIELFTKFRNCLNNPLKIFCLFL</sequence>
<gene>
    <name evidence="1" type="primary">AVEN_119368_1</name>
    <name evidence="1" type="ORF">NPIL_627121</name>
</gene>
<dbReference type="GO" id="GO:0008270">
    <property type="term" value="F:zinc ion binding"/>
    <property type="evidence" value="ECO:0007669"/>
    <property type="project" value="InterPro"/>
</dbReference>
<dbReference type="AlphaFoldDB" id="A0A8X6UVG6"/>
<keyword evidence="2" id="KW-1185">Reference proteome</keyword>
<evidence type="ECO:0000313" key="2">
    <source>
        <dbReference type="Proteomes" id="UP000887013"/>
    </source>
</evidence>
<organism evidence="1 2">
    <name type="scientific">Nephila pilipes</name>
    <name type="common">Giant wood spider</name>
    <name type="synonym">Nephila maculata</name>
    <dbReference type="NCBI Taxonomy" id="299642"/>
    <lineage>
        <taxon>Eukaryota</taxon>
        <taxon>Metazoa</taxon>
        <taxon>Ecdysozoa</taxon>
        <taxon>Arthropoda</taxon>
        <taxon>Chelicerata</taxon>
        <taxon>Arachnida</taxon>
        <taxon>Araneae</taxon>
        <taxon>Araneomorphae</taxon>
        <taxon>Entelegynae</taxon>
        <taxon>Araneoidea</taxon>
        <taxon>Nephilidae</taxon>
        <taxon>Nephila</taxon>
    </lineage>
</organism>
<dbReference type="Gene3D" id="4.10.60.10">
    <property type="entry name" value="Zinc finger, CCHC-type"/>
    <property type="match status" value="1"/>
</dbReference>
<name>A0A8X6UVG6_NEPPI</name>
<dbReference type="SUPFAM" id="SSF57756">
    <property type="entry name" value="Retrovirus zinc finger-like domains"/>
    <property type="match status" value="1"/>
</dbReference>
<protein>
    <submittedName>
        <fullName evidence="1">Uncharacterized protein</fullName>
    </submittedName>
</protein>